<dbReference type="InterPro" id="IPR003653">
    <property type="entry name" value="Peptidase_C48_C"/>
</dbReference>
<protein>
    <recommendedName>
        <fullName evidence="4">Ubiquitin-like protease family profile domain-containing protein</fullName>
    </recommendedName>
</protein>
<proteinExistence type="inferred from homology"/>
<name>A0A8S1F8W6_9PELO</name>
<evidence type="ECO:0000256" key="1">
    <source>
        <dbReference type="ARBA" id="ARBA00005234"/>
    </source>
</evidence>
<evidence type="ECO:0000259" key="4">
    <source>
        <dbReference type="PROSITE" id="PS50600"/>
    </source>
</evidence>
<gene>
    <name evidence="5" type="ORF">CBOVIS_LOCUS10471</name>
</gene>
<dbReference type="PROSITE" id="PS50600">
    <property type="entry name" value="ULP_PROTEASE"/>
    <property type="match status" value="1"/>
</dbReference>
<keyword evidence="2" id="KW-0645">Protease</keyword>
<comment type="caution">
    <text evidence="5">The sequence shown here is derived from an EMBL/GenBank/DDBJ whole genome shotgun (WGS) entry which is preliminary data.</text>
</comment>
<dbReference type="SUPFAM" id="SSF54001">
    <property type="entry name" value="Cysteine proteinases"/>
    <property type="match status" value="1"/>
</dbReference>
<reference evidence="5 6" key="1">
    <citation type="submission" date="2020-04" db="EMBL/GenBank/DDBJ databases">
        <authorList>
            <person name="Laetsch R D."/>
            <person name="Stevens L."/>
            <person name="Kumar S."/>
            <person name="Blaxter L. M."/>
        </authorList>
    </citation>
    <scope>NUCLEOTIDE SEQUENCE [LARGE SCALE GENOMIC DNA]</scope>
</reference>
<dbReference type="EMBL" id="CADEPM010000007">
    <property type="protein sequence ID" value="CAB3408727.1"/>
    <property type="molecule type" value="Genomic_DNA"/>
</dbReference>
<dbReference type="Proteomes" id="UP000494206">
    <property type="component" value="Unassembled WGS sequence"/>
</dbReference>
<feature type="domain" description="Ubiquitin-like protease family profile" evidence="4">
    <location>
        <begin position="1"/>
        <end position="91"/>
    </location>
</feature>
<keyword evidence="3" id="KW-0378">Hydrolase</keyword>
<sequence>MDVLLVPIHHNDHWLLAALMVSSGRCTVFDSAMGKCAPKTKKMISMMVRKILALIWSESMMTVRWAPKRHQDEQEDGYSCGLYLIVNARRFLERSTTNLVSNNNDEGVKLLADRVVLRALVAEYTTGEDQRGIGTMSTSTRYWT</sequence>
<accession>A0A8S1F8W6</accession>
<keyword evidence="6" id="KW-1185">Reference proteome</keyword>
<evidence type="ECO:0000256" key="2">
    <source>
        <dbReference type="ARBA" id="ARBA00022670"/>
    </source>
</evidence>
<dbReference type="AlphaFoldDB" id="A0A8S1F8W6"/>
<dbReference type="Gene3D" id="3.40.395.10">
    <property type="entry name" value="Adenoviral Proteinase, Chain A"/>
    <property type="match status" value="1"/>
</dbReference>
<evidence type="ECO:0000313" key="5">
    <source>
        <dbReference type="EMBL" id="CAB3408727.1"/>
    </source>
</evidence>
<dbReference type="OrthoDB" id="10033651at2759"/>
<evidence type="ECO:0000256" key="3">
    <source>
        <dbReference type="ARBA" id="ARBA00022801"/>
    </source>
</evidence>
<dbReference type="Pfam" id="PF02902">
    <property type="entry name" value="Peptidase_C48"/>
    <property type="match status" value="1"/>
</dbReference>
<dbReference type="GO" id="GO:0008234">
    <property type="term" value="F:cysteine-type peptidase activity"/>
    <property type="evidence" value="ECO:0007669"/>
    <property type="project" value="InterPro"/>
</dbReference>
<organism evidence="5 6">
    <name type="scientific">Caenorhabditis bovis</name>
    <dbReference type="NCBI Taxonomy" id="2654633"/>
    <lineage>
        <taxon>Eukaryota</taxon>
        <taxon>Metazoa</taxon>
        <taxon>Ecdysozoa</taxon>
        <taxon>Nematoda</taxon>
        <taxon>Chromadorea</taxon>
        <taxon>Rhabditida</taxon>
        <taxon>Rhabditina</taxon>
        <taxon>Rhabditomorpha</taxon>
        <taxon>Rhabditoidea</taxon>
        <taxon>Rhabditidae</taxon>
        <taxon>Peloderinae</taxon>
        <taxon>Caenorhabditis</taxon>
    </lineage>
</organism>
<comment type="similarity">
    <text evidence="1">Belongs to the peptidase C48 family.</text>
</comment>
<dbReference type="GO" id="GO:0006508">
    <property type="term" value="P:proteolysis"/>
    <property type="evidence" value="ECO:0007669"/>
    <property type="project" value="UniProtKB-KW"/>
</dbReference>
<dbReference type="InterPro" id="IPR038765">
    <property type="entry name" value="Papain-like_cys_pep_sf"/>
</dbReference>
<evidence type="ECO:0000313" key="6">
    <source>
        <dbReference type="Proteomes" id="UP000494206"/>
    </source>
</evidence>